<proteinExistence type="predicted"/>
<dbReference type="AlphaFoldDB" id="A0A8J2KB69"/>
<organism evidence="2 3">
    <name type="scientific">Allacma fusca</name>
    <dbReference type="NCBI Taxonomy" id="39272"/>
    <lineage>
        <taxon>Eukaryota</taxon>
        <taxon>Metazoa</taxon>
        <taxon>Ecdysozoa</taxon>
        <taxon>Arthropoda</taxon>
        <taxon>Hexapoda</taxon>
        <taxon>Collembola</taxon>
        <taxon>Symphypleona</taxon>
        <taxon>Sminthuridae</taxon>
        <taxon>Allacma</taxon>
    </lineage>
</organism>
<feature type="compositionally biased region" description="Polar residues" evidence="1">
    <location>
        <begin position="131"/>
        <end position="149"/>
    </location>
</feature>
<dbReference type="EMBL" id="CAJVCH010241036">
    <property type="protein sequence ID" value="CAG7732967.1"/>
    <property type="molecule type" value="Genomic_DNA"/>
</dbReference>
<gene>
    <name evidence="2" type="ORF">AFUS01_LOCUS21444</name>
</gene>
<dbReference type="OrthoDB" id="10661059at2759"/>
<keyword evidence="3" id="KW-1185">Reference proteome</keyword>
<evidence type="ECO:0000256" key="1">
    <source>
        <dbReference type="SAM" id="MobiDB-lite"/>
    </source>
</evidence>
<name>A0A8J2KB69_9HEXA</name>
<reference evidence="2" key="1">
    <citation type="submission" date="2021-06" db="EMBL/GenBank/DDBJ databases">
        <authorList>
            <person name="Hodson N. C."/>
            <person name="Mongue J. A."/>
            <person name="Jaron S. K."/>
        </authorList>
    </citation>
    <scope>NUCLEOTIDE SEQUENCE</scope>
</reference>
<feature type="region of interest" description="Disordered" evidence="1">
    <location>
        <begin position="95"/>
        <end position="169"/>
    </location>
</feature>
<dbReference type="Proteomes" id="UP000708208">
    <property type="component" value="Unassembled WGS sequence"/>
</dbReference>
<feature type="compositionally biased region" description="Polar residues" evidence="1">
    <location>
        <begin position="231"/>
        <end position="294"/>
    </location>
</feature>
<comment type="caution">
    <text evidence="2">The sequence shown here is derived from an EMBL/GenBank/DDBJ whole genome shotgun (WGS) entry which is preliminary data.</text>
</comment>
<protein>
    <submittedName>
        <fullName evidence="2">Uncharacterized protein</fullName>
    </submittedName>
</protein>
<feature type="compositionally biased region" description="Polar residues" evidence="1">
    <location>
        <begin position="156"/>
        <end position="166"/>
    </location>
</feature>
<accession>A0A8J2KB69</accession>
<feature type="compositionally biased region" description="Polar residues" evidence="1">
    <location>
        <begin position="404"/>
        <end position="455"/>
    </location>
</feature>
<sequence length="813" mass="89739">MLSMGNATANRLSVSTRATLLGVRDVKDPFSVASDNAVKEFRDYIVNASPDEINLEECSLLLHATARLLSMQMKFQTERITELAAFVTNTAKVPTENIEDNPDGAEVVKKKRGRKKNENPEENPDVADGNQGESISQDGSTNPVGSSPQEEAMCSAENSSLTNPESVTAPEVTLENEVTHMDDFQNDASENDIPLPQGESLIASVTEPSEVTLSVDTGCNTEATCTDAGASVTSSFDNQESNKPSNISESTTNPDEVGNSSDNPSVQNPNDPENSQGELHPVNTASIIVPNTRSASKRHAKEQGPFEGPPAKRRRPNGLSLPPILSPNEYLDYGVVTEDDDSESELDCEAPMLYPEVDLWNGQFDPSADPDAPIVDHVESNLLAEGFETLVIESSDTQSKENIADTTVLGQSSSTDGVNDKNNSTEVTQSSAEATATVTEGVQGPQTANEASASSDINGTPVNCIAGAGYMELNALTVEDQQEIQNCINQLHYLPFTCELTKVELERSFDNTVEHLEQIFKKYNTVFNRQLLNAATVVCANMVSSFSSRPASGEQAPYKEKEQLSNSREIFSQGSNGMHANTITSLINSEKTILERTREKSFAESRANIQMRLEEMQRLIVPKYIQWPLIAENTPEFFHRVKQFEQKMKKVLADEEKKESFDVNDALPNGIRPHGMMSPVFNSQSSHENGRKWVPLSTVFNHMKKFDRNECARHFYAVLALLSSQNLDMNYDRHYSQESAALMRTKRKFTSHNMSNGDVHTDSDDEFVPVSYTANFSTNLFGVFHESRYQESRISRKIKISCCILCLSHHPKP</sequence>
<evidence type="ECO:0000313" key="2">
    <source>
        <dbReference type="EMBL" id="CAG7732967.1"/>
    </source>
</evidence>
<feature type="region of interest" description="Disordered" evidence="1">
    <location>
        <begin position="394"/>
        <end position="455"/>
    </location>
</feature>
<evidence type="ECO:0000313" key="3">
    <source>
        <dbReference type="Proteomes" id="UP000708208"/>
    </source>
</evidence>
<feature type="region of interest" description="Disordered" evidence="1">
    <location>
        <begin position="220"/>
        <end position="327"/>
    </location>
</feature>